<dbReference type="EMBL" id="BKCJ011397583">
    <property type="protein sequence ID" value="GFD29742.1"/>
    <property type="molecule type" value="Genomic_DNA"/>
</dbReference>
<feature type="non-terminal residue" evidence="1">
    <location>
        <position position="1"/>
    </location>
</feature>
<sequence length="78" mass="8631">GIIVDIDADEDVTLKDVAAVAKDVAVVEKIAEIKENVDFQGRQAESQAQIYQIDLEHADKILSIQDDEVEPIKLQEVV</sequence>
<protein>
    <submittedName>
        <fullName evidence="1">Uncharacterized protein</fullName>
    </submittedName>
</protein>
<gene>
    <name evidence="1" type="ORF">Tci_901711</name>
</gene>
<name>A0A699V3E2_TANCI</name>
<organism evidence="1">
    <name type="scientific">Tanacetum cinerariifolium</name>
    <name type="common">Dalmatian daisy</name>
    <name type="synonym">Chrysanthemum cinerariifolium</name>
    <dbReference type="NCBI Taxonomy" id="118510"/>
    <lineage>
        <taxon>Eukaryota</taxon>
        <taxon>Viridiplantae</taxon>
        <taxon>Streptophyta</taxon>
        <taxon>Embryophyta</taxon>
        <taxon>Tracheophyta</taxon>
        <taxon>Spermatophyta</taxon>
        <taxon>Magnoliopsida</taxon>
        <taxon>eudicotyledons</taxon>
        <taxon>Gunneridae</taxon>
        <taxon>Pentapetalae</taxon>
        <taxon>asterids</taxon>
        <taxon>campanulids</taxon>
        <taxon>Asterales</taxon>
        <taxon>Asteraceae</taxon>
        <taxon>Asteroideae</taxon>
        <taxon>Anthemideae</taxon>
        <taxon>Anthemidinae</taxon>
        <taxon>Tanacetum</taxon>
    </lineage>
</organism>
<feature type="non-terminal residue" evidence="1">
    <location>
        <position position="78"/>
    </location>
</feature>
<dbReference type="AlphaFoldDB" id="A0A699V3E2"/>
<reference evidence="1" key="1">
    <citation type="journal article" date="2019" name="Sci. Rep.">
        <title>Draft genome of Tanacetum cinerariifolium, the natural source of mosquito coil.</title>
        <authorList>
            <person name="Yamashiro T."/>
            <person name="Shiraishi A."/>
            <person name="Satake H."/>
            <person name="Nakayama K."/>
        </authorList>
    </citation>
    <scope>NUCLEOTIDE SEQUENCE</scope>
</reference>
<evidence type="ECO:0000313" key="1">
    <source>
        <dbReference type="EMBL" id="GFD29742.1"/>
    </source>
</evidence>
<comment type="caution">
    <text evidence="1">The sequence shown here is derived from an EMBL/GenBank/DDBJ whole genome shotgun (WGS) entry which is preliminary data.</text>
</comment>
<accession>A0A699V3E2</accession>
<proteinExistence type="predicted"/>